<dbReference type="Pfam" id="PF00440">
    <property type="entry name" value="TetR_N"/>
    <property type="match status" value="1"/>
</dbReference>
<organism evidence="6 7">
    <name type="scientific">Humidesulfovibrio mexicanus</name>
    <dbReference type="NCBI Taxonomy" id="147047"/>
    <lineage>
        <taxon>Bacteria</taxon>
        <taxon>Pseudomonadati</taxon>
        <taxon>Thermodesulfobacteriota</taxon>
        <taxon>Desulfovibrionia</taxon>
        <taxon>Desulfovibrionales</taxon>
        <taxon>Desulfovibrionaceae</taxon>
        <taxon>Humidesulfovibrio</taxon>
    </lineage>
</organism>
<dbReference type="Proteomes" id="UP000198324">
    <property type="component" value="Unassembled WGS sequence"/>
</dbReference>
<dbReference type="AlphaFoldDB" id="A0A238Z5Z6"/>
<evidence type="ECO:0000256" key="2">
    <source>
        <dbReference type="ARBA" id="ARBA00023125"/>
    </source>
</evidence>
<dbReference type="SUPFAM" id="SSF48498">
    <property type="entry name" value="Tetracyclin repressor-like, C-terminal domain"/>
    <property type="match status" value="1"/>
</dbReference>
<keyword evidence="2 4" id="KW-0238">DNA-binding</keyword>
<sequence length="212" mass="23474">MTVQPDSGTKARLLAAAREHFARRGVKESTVRDICAQAGANVAAVNYHFGSKEKLFMAVLMDFLEKAQDQFPVLMGLGQDAPAEDRLKAYIRSLLYRVMGDGDPVNEKLGQLLSGEFIEPSPDFGIVTERFITPHHEVLLGILREMMPTADARTVHLCAAGVVGHCILFENAKQFIRQMYPDISLDKLGVEYVADFIHRFSLAGIARMAEHG</sequence>
<keyword evidence="3" id="KW-0804">Transcription</keyword>
<reference evidence="6 7" key="1">
    <citation type="submission" date="2017-06" db="EMBL/GenBank/DDBJ databases">
        <authorList>
            <person name="Kim H.J."/>
            <person name="Triplett B.A."/>
        </authorList>
    </citation>
    <scope>NUCLEOTIDE SEQUENCE [LARGE SCALE GENOMIC DNA]</scope>
    <source>
        <strain evidence="6 7">DSM 13116</strain>
    </source>
</reference>
<name>A0A238Z5Z6_9BACT</name>
<dbReference type="PROSITE" id="PS50977">
    <property type="entry name" value="HTH_TETR_2"/>
    <property type="match status" value="1"/>
</dbReference>
<evidence type="ECO:0000256" key="1">
    <source>
        <dbReference type="ARBA" id="ARBA00023015"/>
    </source>
</evidence>
<dbReference type="InterPro" id="IPR050109">
    <property type="entry name" value="HTH-type_TetR-like_transc_reg"/>
</dbReference>
<evidence type="ECO:0000256" key="4">
    <source>
        <dbReference type="PROSITE-ProRule" id="PRU00335"/>
    </source>
</evidence>
<keyword evidence="7" id="KW-1185">Reference proteome</keyword>
<dbReference type="GO" id="GO:0003700">
    <property type="term" value="F:DNA-binding transcription factor activity"/>
    <property type="evidence" value="ECO:0007669"/>
    <property type="project" value="TreeGrafter"/>
</dbReference>
<dbReference type="Gene3D" id="1.10.357.10">
    <property type="entry name" value="Tetracycline Repressor, domain 2"/>
    <property type="match status" value="1"/>
</dbReference>
<proteinExistence type="predicted"/>
<keyword evidence="1" id="KW-0805">Transcription regulation</keyword>
<dbReference type="InterPro" id="IPR023772">
    <property type="entry name" value="DNA-bd_HTH_TetR-type_CS"/>
</dbReference>
<dbReference type="Gene3D" id="1.10.10.60">
    <property type="entry name" value="Homeodomain-like"/>
    <property type="match status" value="1"/>
</dbReference>
<evidence type="ECO:0000259" key="5">
    <source>
        <dbReference type="PROSITE" id="PS50977"/>
    </source>
</evidence>
<dbReference type="RefSeq" id="WP_179216909.1">
    <property type="nucleotide sequence ID" value="NZ_FZOC01000002.1"/>
</dbReference>
<accession>A0A238Z5Z6</accession>
<evidence type="ECO:0000256" key="3">
    <source>
        <dbReference type="ARBA" id="ARBA00023163"/>
    </source>
</evidence>
<dbReference type="InterPro" id="IPR009057">
    <property type="entry name" value="Homeodomain-like_sf"/>
</dbReference>
<dbReference type="EMBL" id="FZOC01000002">
    <property type="protein sequence ID" value="SNR78730.1"/>
    <property type="molecule type" value="Genomic_DNA"/>
</dbReference>
<dbReference type="PANTHER" id="PTHR30055">
    <property type="entry name" value="HTH-TYPE TRANSCRIPTIONAL REGULATOR RUTR"/>
    <property type="match status" value="1"/>
</dbReference>
<dbReference type="InterPro" id="IPR001647">
    <property type="entry name" value="HTH_TetR"/>
</dbReference>
<dbReference type="SUPFAM" id="SSF46689">
    <property type="entry name" value="Homeodomain-like"/>
    <property type="match status" value="1"/>
</dbReference>
<gene>
    <name evidence="6" type="ORF">SAMN04488503_1277</name>
</gene>
<dbReference type="PRINTS" id="PR00455">
    <property type="entry name" value="HTHTETR"/>
</dbReference>
<evidence type="ECO:0000313" key="7">
    <source>
        <dbReference type="Proteomes" id="UP000198324"/>
    </source>
</evidence>
<feature type="domain" description="HTH tetR-type" evidence="5">
    <location>
        <begin position="7"/>
        <end position="67"/>
    </location>
</feature>
<evidence type="ECO:0000313" key="6">
    <source>
        <dbReference type="EMBL" id="SNR78730.1"/>
    </source>
</evidence>
<protein>
    <submittedName>
        <fullName evidence="6">Transcriptional regulator, TetR family</fullName>
    </submittedName>
</protein>
<dbReference type="InterPro" id="IPR015292">
    <property type="entry name" value="Tscrpt_reg_YbiH_C"/>
</dbReference>
<dbReference type="InterPro" id="IPR036271">
    <property type="entry name" value="Tet_transcr_reg_TetR-rel_C_sf"/>
</dbReference>
<feature type="DNA-binding region" description="H-T-H motif" evidence="4">
    <location>
        <begin position="30"/>
        <end position="49"/>
    </location>
</feature>
<dbReference type="Pfam" id="PF09209">
    <property type="entry name" value="CecR_C"/>
    <property type="match status" value="1"/>
</dbReference>
<dbReference type="GO" id="GO:0000976">
    <property type="term" value="F:transcription cis-regulatory region binding"/>
    <property type="evidence" value="ECO:0007669"/>
    <property type="project" value="TreeGrafter"/>
</dbReference>
<dbReference type="PANTHER" id="PTHR30055:SF234">
    <property type="entry name" value="HTH-TYPE TRANSCRIPTIONAL REGULATOR BETI"/>
    <property type="match status" value="1"/>
</dbReference>
<dbReference type="PROSITE" id="PS01081">
    <property type="entry name" value="HTH_TETR_1"/>
    <property type="match status" value="1"/>
</dbReference>